<dbReference type="HAMAP" id="MF_00104">
    <property type="entry name" value="RNase_III"/>
    <property type="match status" value="1"/>
</dbReference>
<keyword evidence="8" id="KW-0819">tRNA processing</keyword>
<dbReference type="PANTHER" id="PTHR11207:SF0">
    <property type="entry name" value="RIBONUCLEASE 3"/>
    <property type="match status" value="1"/>
</dbReference>
<keyword evidence="8" id="KW-0460">Magnesium</keyword>
<comment type="subunit">
    <text evidence="8">Homodimer.</text>
</comment>
<keyword evidence="3 8" id="KW-0507">mRNA processing</keyword>
<dbReference type="SMART" id="SM00358">
    <property type="entry name" value="DSRM"/>
    <property type="match status" value="1"/>
</dbReference>
<protein>
    <recommendedName>
        <fullName evidence="8">Ribonuclease 3</fullName>
        <ecNumber evidence="8">3.1.26.3</ecNumber>
    </recommendedName>
    <alternativeName>
        <fullName evidence="8">Ribonuclease III</fullName>
        <shortName evidence="8">RNase III</shortName>
    </alternativeName>
</protein>
<accession>A0ABS7PLK1</accession>
<dbReference type="EMBL" id="JAINVV010000004">
    <property type="protein sequence ID" value="MBY8822106.1"/>
    <property type="molecule type" value="Genomic_DNA"/>
</dbReference>
<dbReference type="NCBIfam" id="TIGR02191">
    <property type="entry name" value="RNaseIII"/>
    <property type="match status" value="1"/>
</dbReference>
<reference evidence="11 12" key="1">
    <citation type="submission" date="2021-08" db="EMBL/GenBank/DDBJ databases">
        <authorList>
            <person name="Tuo L."/>
        </authorList>
    </citation>
    <scope>NUCLEOTIDE SEQUENCE [LARGE SCALE GENOMIC DNA]</scope>
    <source>
        <strain evidence="11 12">JCM 31229</strain>
    </source>
</reference>
<evidence type="ECO:0000259" key="9">
    <source>
        <dbReference type="PROSITE" id="PS50137"/>
    </source>
</evidence>
<dbReference type="PANTHER" id="PTHR11207">
    <property type="entry name" value="RIBONUCLEASE III"/>
    <property type="match status" value="1"/>
</dbReference>
<evidence type="ECO:0000256" key="2">
    <source>
        <dbReference type="ARBA" id="ARBA00010183"/>
    </source>
</evidence>
<keyword evidence="7 8" id="KW-0694">RNA-binding</keyword>
<dbReference type="CDD" id="cd00593">
    <property type="entry name" value="RIBOc"/>
    <property type="match status" value="1"/>
</dbReference>
<evidence type="ECO:0000256" key="6">
    <source>
        <dbReference type="ARBA" id="ARBA00022801"/>
    </source>
</evidence>
<dbReference type="CDD" id="cd10845">
    <property type="entry name" value="DSRM_RNAse_III_family"/>
    <property type="match status" value="1"/>
</dbReference>
<comment type="cofactor">
    <cofactor evidence="8">
        <name>Mg(2+)</name>
        <dbReference type="ChEBI" id="CHEBI:18420"/>
    </cofactor>
</comment>
<gene>
    <name evidence="8 11" type="primary">rnc</name>
    <name evidence="11" type="ORF">K7G82_07385</name>
</gene>
<feature type="domain" description="DRBM" evidence="9">
    <location>
        <begin position="170"/>
        <end position="239"/>
    </location>
</feature>
<evidence type="ECO:0000313" key="12">
    <source>
        <dbReference type="Proteomes" id="UP000706039"/>
    </source>
</evidence>
<dbReference type="Gene3D" id="3.30.160.20">
    <property type="match status" value="1"/>
</dbReference>
<dbReference type="PROSITE" id="PS50142">
    <property type="entry name" value="RNASE_3_2"/>
    <property type="match status" value="1"/>
</dbReference>
<comment type="similarity">
    <text evidence="2">Belongs to the ribonuclease III family.</text>
</comment>
<keyword evidence="12" id="KW-1185">Reference proteome</keyword>
<evidence type="ECO:0000256" key="7">
    <source>
        <dbReference type="ARBA" id="ARBA00022884"/>
    </source>
</evidence>
<keyword evidence="4 8" id="KW-0540">Nuclease</keyword>
<feature type="domain" description="RNase III" evidence="10">
    <location>
        <begin position="23"/>
        <end position="145"/>
    </location>
</feature>
<dbReference type="InterPro" id="IPR014720">
    <property type="entry name" value="dsRBD_dom"/>
</dbReference>
<evidence type="ECO:0000256" key="4">
    <source>
        <dbReference type="ARBA" id="ARBA00022722"/>
    </source>
</evidence>
<sequence>MDLVHRRALGTDRGTVLSAPDLSAWVEATLGHRPADPALFARAVTHGSQSTTNYERLEFLGDRVLGLVMADWLFERFPDEPEGKLSPRFNALVAGETCAEVARRIGLVPHMRLGKQARDDGAAQSDNILGDMVEALIGALWLEAGLDATRAFIRRAWADLIDTQTSAPRHPKSALQEWAAAHNRRPPTYTVTDRSGPHHAPVFTVTVSIGKLAEASATGTSKQEAETAAAKTLLAKLKSGD</sequence>
<feature type="binding site" evidence="8">
    <location>
        <position position="58"/>
    </location>
    <ligand>
        <name>Mg(2+)</name>
        <dbReference type="ChEBI" id="CHEBI:18420"/>
    </ligand>
</feature>
<dbReference type="InterPro" id="IPR000999">
    <property type="entry name" value="RNase_III_dom"/>
</dbReference>
<dbReference type="PROSITE" id="PS00517">
    <property type="entry name" value="RNASE_3_1"/>
    <property type="match status" value="1"/>
</dbReference>
<dbReference type="SMART" id="SM00535">
    <property type="entry name" value="RIBOc"/>
    <property type="match status" value="1"/>
</dbReference>
<dbReference type="RefSeq" id="WP_222989213.1">
    <property type="nucleotide sequence ID" value="NZ_JAINVV010000004.1"/>
</dbReference>
<feature type="binding site" evidence="8">
    <location>
        <position position="131"/>
    </location>
    <ligand>
        <name>Mg(2+)</name>
        <dbReference type="ChEBI" id="CHEBI:18420"/>
    </ligand>
</feature>
<dbReference type="Pfam" id="PF00035">
    <property type="entry name" value="dsrm"/>
    <property type="match status" value="1"/>
</dbReference>
<evidence type="ECO:0000256" key="8">
    <source>
        <dbReference type="HAMAP-Rule" id="MF_00104"/>
    </source>
</evidence>
<proteinExistence type="inferred from homology"/>
<keyword evidence="8" id="KW-0699">rRNA-binding</keyword>
<keyword evidence="8" id="KW-0963">Cytoplasm</keyword>
<comment type="subcellular location">
    <subcellularLocation>
        <location evidence="8">Cytoplasm</location>
    </subcellularLocation>
</comment>
<name>A0ABS7PLK1_9SPHN</name>
<dbReference type="InterPro" id="IPR036389">
    <property type="entry name" value="RNase_III_sf"/>
</dbReference>
<dbReference type="Gene3D" id="1.10.1520.10">
    <property type="entry name" value="Ribonuclease III domain"/>
    <property type="match status" value="1"/>
</dbReference>
<keyword evidence="6 8" id="KW-0378">Hydrolase</keyword>
<keyword evidence="8" id="KW-0479">Metal-binding</keyword>
<comment type="catalytic activity">
    <reaction evidence="1 8">
        <text>Endonucleolytic cleavage to 5'-phosphomonoester.</text>
        <dbReference type="EC" id="3.1.26.3"/>
    </reaction>
</comment>
<dbReference type="GO" id="GO:0004525">
    <property type="term" value="F:ribonuclease III activity"/>
    <property type="evidence" value="ECO:0007669"/>
    <property type="project" value="UniProtKB-EC"/>
</dbReference>
<feature type="binding site" evidence="8">
    <location>
        <position position="134"/>
    </location>
    <ligand>
        <name>Mg(2+)</name>
        <dbReference type="ChEBI" id="CHEBI:18420"/>
    </ligand>
</feature>
<dbReference type="EC" id="3.1.26.3" evidence="8"/>
<evidence type="ECO:0000259" key="10">
    <source>
        <dbReference type="PROSITE" id="PS50142"/>
    </source>
</evidence>
<comment type="caution">
    <text evidence="11">The sequence shown here is derived from an EMBL/GenBank/DDBJ whole genome shotgun (WGS) entry which is preliminary data.</text>
</comment>
<organism evidence="11 12">
    <name type="scientific">Sphingomonas colocasiae</name>
    <dbReference type="NCBI Taxonomy" id="1848973"/>
    <lineage>
        <taxon>Bacteria</taxon>
        <taxon>Pseudomonadati</taxon>
        <taxon>Pseudomonadota</taxon>
        <taxon>Alphaproteobacteria</taxon>
        <taxon>Sphingomonadales</taxon>
        <taxon>Sphingomonadaceae</taxon>
        <taxon>Sphingomonas</taxon>
    </lineage>
</organism>
<dbReference type="SUPFAM" id="SSF54768">
    <property type="entry name" value="dsRNA-binding domain-like"/>
    <property type="match status" value="1"/>
</dbReference>
<dbReference type="InterPro" id="IPR011907">
    <property type="entry name" value="RNase_III"/>
</dbReference>
<evidence type="ECO:0000256" key="5">
    <source>
        <dbReference type="ARBA" id="ARBA00022759"/>
    </source>
</evidence>
<dbReference type="Pfam" id="PF14622">
    <property type="entry name" value="Ribonucleas_3_3"/>
    <property type="match status" value="1"/>
</dbReference>
<keyword evidence="5 8" id="KW-0255">Endonuclease</keyword>
<comment type="function">
    <text evidence="8">Digests double-stranded RNA. Involved in the processing of primary rRNA transcript to yield the immediate precursors to the large and small rRNAs (23S and 16S). Processes some mRNAs, and tRNAs when they are encoded in the rRNA operon. Processes pre-crRNA and tracrRNA of type II CRISPR loci if present in the organism.</text>
</comment>
<dbReference type="SUPFAM" id="SSF69065">
    <property type="entry name" value="RNase III domain-like"/>
    <property type="match status" value="1"/>
</dbReference>
<evidence type="ECO:0000256" key="3">
    <source>
        <dbReference type="ARBA" id="ARBA00022664"/>
    </source>
</evidence>
<evidence type="ECO:0000313" key="11">
    <source>
        <dbReference type="EMBL" id="MBY8822106.1"/>
    </source>
</evidence>
<feature type="active site" evidence="8">
    <location>
        <position position="62"/>
    </location>
</feature>
<evidence type="ECO:0000256" key="1">
    <source>
        <dbReference type="ARBA" id="ARBA00000109"/>
    </source>
</evidence>
<dbReference type="Proteomes" id="UP000706039">
    <property type="component" value="Unassembled WGS sequence"/>
</dbReference>
<dbReference type="PROSITE" id="PS50137">
    <property type="entry name" value="DS_RBD"/>
    <property type="match status" value="1"/>
</dbReference>
<keyword evidence="8" id="KW-0698">rRNA processing</keyword>
<feature type="active site" evidence="8">
    <location>
        <position position="134"/>
    </location>
</feature>